<evidence type="ECO:0000313" key="5">
    <source>
        <dbReference type="EMBL" id="VVA92333.1"/>
    </source>
</evidence>
<name>A0A565ATG2_9BRAS</name>
<dbReference type="AlphaFoldDB" id="A0A565ATG2"/>
<dbReference type="Pfam" id="PF02671">
    <property type="entry name" value="PAH"/>
    <property type="match status" value="2"/>
</dbReference>
<sequence length="199" mass="23079">MVGKRLSPEVTCDDPFSYFAAVKEAFHDKPEKYDQFINLLNDFRAHRVDVASTIARLEELMKDHHNLLLGFNAFLPAEGKRTIVPEAKTTFLLEGFIVPKAKRTIPPEAKRTMFTKAEQHAESSSTKRKRAEADGEEFMKKLKTRFLSIDTHVVGSFQEIMQMYKDGKKPLKKVHEEVVDLLYYHEDLIEDFSRFLPKE</sequence>
<dbReference type="InterPro" id="IPR039774">
    <property type="entry name" value="Sin3-like"/>
</dbReference>
<proteinExistence type="predicted"/>
<evidence type="ECO:0000256" key="1">
    <source>
        <dbReference type="ARBA" id="ARBA00004123"/>
    </source>
</evidence>
<dbReference type="PANTHER" id="PTHR12346">
    <property type="entry name" value="SIN3B-RELATED"/>
    <property type="match status" value="1"/>
</dbReference>
<dbReference type="SUPFAM" id="SSF47762">
    <property type="entry name" value="PAH2 domain"/>
    <property type="match status" value="2"/>
</dbReference>
<dbReference type="GO" id="GO:0000122">
    <property type="term" value="P:negative regulation of transcription by RNA polymerase II"/>
    <property type="evidence" value="ECO:0007669"/>
    <property type="project" value="TreeGrafter"/>
</dbReference>
<organism evidence="5 6">
    <name type="scientific">Arabis nemorensis</name>
    <dbReference type="NCBI Taxonomy" id="586526"/>
    <lineage>
        <taxon>Eukaryota</taxon>
        <taxon>Viridiplantae</taxon>
        <taxon>Streptophyta</taxon>
        <taxon>Embryophyta</taxon>
        <taxon>Tracheophyta</taxon>
        <taxon>Spermatophyta</taxon>
        <taxon>Magnoliopsida</taxon>
        <taxon>eudicotyledons</taxon>
        <taxon>Gunneridae</taxon>
        <taxon>Pentapetalae</taxon>
        <taxon>rosids</taxon>
        <taxon>malvids</taxon>
        <taxon>Brassicales</taxon>
        <taxon>Brassicaceae</taxon>
        <taxon>Arabideae</taxon>
        <taxon>Arabis</taxon>
    </lineage>
</organism>
<keyword evidence="2" id="KW-0678">Repressor</keyword>
<dbReference type="GO" id="GO:0000118">
    <property type="term" value="C:histone deacetylase complex"/>
    <property type="evidence" value="ECO:0007669"/>
    <property type="project" value="TreeGrafter"/>
</dbReference>
<reference evidence="5" key="1">
    <citation type="submission" date="2019-07" db="EMBL/GenBank/DDBJ databases">
        <authorList>
            <person name="Dittberner H."/>
        </authorList>
    </citation>
    <scope>NUCLEOTIDE SEQUENCE [LARGE SCALE GENOMIC DNA]</scope>
</reference>
<comment type="subcellular location">
    <subcellularLocation>
        <location evidence="1 4">Nucleus</location>
    </subcellularLocation>
</comment>
<evidence type="ECO:0000256" key="2">
    <source>
        <dbReference type="ARBA" id="ARBA00022491"/>
    </source>
</evidence>
<dbReference type="PROSITE" id="PS51477">
    <property type="entry name" value="PAH"/>
    <property type="match status" value="2"/>
</dbReference>
<dbReference type="InterPro" id="IPR036600">
    <property type="entry name" value="PAH_sf"/>
</dbReference>
<gene>
    <name evidence="5" type="ORF">ANE_LOCUS2778</name>
</gene>
<dbReference type="Gene3D" id="1.20.1160.11">
    <property type="entry name" value="Paired amphipathic helix"/>
    <property type="match status" value="2"/>
</dbReference>
<evidence type="ECO:0000256" key="4">
    <source>
        <dbReference type="PROSITE-ProRule" id="PRU00810"/>
    </source>
</evidence>
<dbReference type="GO" id="GO:0003714">
    <property type="term" value="F:transcription corepressor activity"/>
    <property type="evidence" value="ECO:0007669"/>
    <property type="project" value="InterPro"/>
</dbReference>
<evidence type="ECO:0000313" key="6">
    <source>
        <dbReference type="Proteomes" id="UP000489600"/>
    </source>
</evidence>
<dbReference type="GO" id="GO:0000785">
    <property type="term" value="C:chromatin"/>
    <property type="evidence" value="ECO:0007669"/>
    <property type="project" value="TreeGrafter"/>
</dbReference>
<dbReference type="OrthoDB" id="10265969at2759"/>
<evidence type="ECO:0008006" key="7">
    <source>
        <dbReference type="Google" id="ProtNLM"/>
    </source>
</evidence>
<dbReference type="FunFam" id="1.20.1160.11:FF:000001">
    <property type="entry name" value="Paired amphipathic helix protein Sin3"/>
    <property type="match status" value="1"/>
</dbReference>
<protein>
    <recommendedName>
        <fullName evidence="7">Histone deacetylase interacting domain-containing protein</fullName>
    </recommendedName>
</protein>
<evidence type="ECO:0000256" key="3">
    <source>
        <dbReference type="ARBA" id="ARBA00023242"/>
    </source>
</evidence>
<comment type="caution">
    <text evidence="5">The sequence shown here is derived from an EMBL/GenBank/DDBJ whole genome shotgun (WGS) entry which is preliminary data.</text>
</comment>
<keyword evidence="6" id="KW-1185">Reference proteome</keyword>
<accession>A0A565ATG2</accession>
<dbReference type="InterPro" id="IPR003822">
    <property type="entry name" value="PAH"/>
</dbReference>
<keyword evidence="3 4" id="KW-0539">Nucleus</keyword>
<dbReference type="EMBL" id="CABITT030000001">
    <property type="protein sequence ID" value="VVA92333.1"/>
    <property type="molecule type" value="Genomic_DNA"/>
</dbReference>
<dbReference type="PANTHER" id="PTHR12346:SF0">
    <property type="entry name" value="SIN3A, ISOFORM G"/>
    <property type="match status" value="1"/>
</dbReference>
<dbReference type="Proteomes" id="UP000489600">
    <property type="component" value="Unassembled WGS sequence"/>
</dbReference>
<dbReference type="FunFam" id="1.20.1160.11:FF:000009">
    <property type="entry name" value="F3I6.18 protein"/>
    <property type="match status" value="1"/>
</dbReference>